<feature type="transmembrane region" description="Helical" evidence="4">
    <location>
        <begin position="477"/>
        <end position="501"/>
    </location>
</feature>
<dbReference type="GO" id="GO:0005886">
    <property type="term" value="C:plasma membrane"/>
    <property type="evidence" value="ECO:0007669"/>
    <property type="project" value="UniProtKB-SubCell"/>
</dbReference>
<feature type="transmembrane region" description="Helical" evidence="4">
    <location>
        <begin position="276"/>
        <end position="294"/>
    </location>
</feature>
<dbReference type="KEGG" id="gsb:GSUB_02860"/>
<evidence type="ECO:0000256" key="3">
    <source>
        <dbReference type="ARBA" id="ARBA00023136"/>
    </source>
</evidence>
<dbReference type="EMBL" id="CP010311">
    <property type="protein sequence ID" value="AJF05723.1"/>
    <property type="molecule type" value="Genomic_DNA"/>
</dbReference>
<evidence type="ECO:0000259" key="5">
    <source>
        <dbReference type="Pfam" id="PF12801"/>
    </source>
</evidence>
<evidence type="ECO:0000256" key="4">
    <source>
        <dbReference type="SAM" id="Phobius"/>
    </source>
</evidence>
<dbReference type="Pfam" id="PF12801">
    <property type="entry name" value="Fer4_5"/>
    <property type="match status" value="2"/>
</dbReference>
<feature type="transmembrane region" description="Helical" evidence="4">
    <location>
        <begin position="444"/>
        <end position="465"/>
    </location>
</feature>
<dbReference type="PANTHER" id="PTHR30224">
    <property type="entry name" value="ELECTRON TRANSPORT PROTEIN"/>
    <property type="match status" value="1"/>
</dbReference>
<evidence type="ECO:0000256" key="1">
    <source>
        <dbReference type="ARBA" id="ARBA00004236"/>
    </source>
</evidence>
<feature type="transmembrane region" description="Helical" evidence="4">
    <location>
        <begin position="65"/>
        <end position="91"/>
    </location>
</feature>
<feature type="transmembrane region" description="Helical" evidence="4">
    <location>
        <begin position="23"/>
        <end position="45"/>
    </location>
</feature>
<evidence type="ECO:0000256" key="2">
    <source>
        <dbReference type="ARBA" id="ARBA00022475"/>
    </source>
</evidence>
<dbReference type="STRING" id="483547.GSUB_02860"/>
<organism evidence="6 7">
    <name type="scientific">Geoalkalibacter subterraneus</name>
    <dbReference type="NCBI Taxonomy" id="483547"/>
    <lineage>
        <taxon>Bacteria</taxon>
        <taxon>Pseudomonadati</taxon>
        <taxon>Thermodesulfobacteriota</taxon>
        <taxon>Desulfuromonadia</taxon>
        <taxon>Desulfuromonadales</taxon>
        <taxon>Geoalkalibacteraceae</taxon>
        <taxon>Geoalkalibacter</taxon>
    </lineage>
</organism>
<comment type="subcellular location">
    <subcellularLocation>
        <location evidence="1">Cell membrane</location>
    </subcellularLocation>
</comment>
<dbReference type="InterPro" id="IPR052378">
    <property type="entry name" value="NosR_regulator"/>
</dbReference>
<keyword evidence="3 4" id="KW-0472">Membrane</keyword>
<dbReference type="HOGENOM" id="CLU_590054_0_0_7"/>
<dbReference type="AlphaFoldDB" id="A0A0B5FEI1"/>
<reference evidence="6 7" key="1">
    <citation type="journal article" date="2015" name="Genome Announc.">
        <title>Genomes of Geoalkalibacter ferrihydriticus Z-0531T and Geoalkalibacter subterraneus Red1T, Two Haloalkaliphilic Metal-Reducing Deltaproteobacteria.</title>
        <authorList>
            <person name="Badalamenti J.P."/>
            <person name="Krajmalnik-Brown R."/>
            <person name="Torres C.I."/>
            <person name="Bond D.R."/>
        </authorList>
    </citation>
    <scope>NUCLEOTIDE SEQUENCE [LARGE SCALE GENOMIC DNA]</scope>
    <source>
        <strain evidence="6 7">Red1</strain>
    </source>
</reference>
<dbReference type="PANTHER" id="PTHR30224:SF4">
    <property type="entry name" value="ELECTRON TRANSPORT PROTEIN YCCM-RELATED"/>
    <property type="match status" value="1"/>
</dbReference>
<evidence type="ECO:0000313" key="7">
    <source>
        <dbReference type="Proteomes" id="UP000035036"/>
    </source>
</evidence>
<feature type="domain" description="4Fe-4S ferredoxin-type" evidence="5">
    <location>
        <begin position="141"/>
        <end position="180"/>
    </location>
</feature>
<dbReference type="InterPro" id="IPR017896">
    <property type="entry name" value="4Fe4S_Fe-S-bd"/>
</dbReference>
<keyword evidence="4" id="KW-0812">Transmembrane</keyword>
<feature type="transmembrane region" description="Helical" evidence="4">
    <location>
        <begin position="112"/>
        <end position="131"/>
    </location>
</feature>
<evidence type="ECO:0000313" key="6">
    <source>
        <dbReference type="EMBL" id="AJF05723.1"/>
    </source>
</evidence>
<dbReference type="OrthoDB" id="9771372at2"/>
<accession>A0A0B5FEI1</accession>
<protein>
    <recommendedName>
        <fullName evidence="5">4Fe-4S ferredoxin-type domain-containing protein</fullName>
    </recommendedName>
</protein>
<gene>
    <name evidence="6" type="ORF">GSUB_02860</name>
</gene>
<feature type="transmembrane region" description="Helical" evidence="4">
    <location>
        <begin position="381"/>
        <end position="403"/>
    </location>
</feature>
<keyword evidence="4" id="KW-1133">Transmembrane helix</keyword>
<keyword evidence="7" id="KW-1185">Reference proteome</keyword>
<proteinExistence type="predicted"/>
<dbReference type="Proteomes" id="UP000035036">
    <property type="component" value="Chromosome"/>
</dbReference>
<feature type="transmembrane region" description="Helical" evidence="4">
    <location>
        <begin position="319"/>
        <end position="343"/>
    </location>
</feature>
<dbReference type="RefSeq" id="WP_040199107.1">
    <property type="nucleotide sequence ID" value="NZ_CP010311.1"/>
</dbReference>
<feature type="transmembrane region" description="Helical" evidence="4">
    <location>
        <begin position="137"/>
        <end position="156"/>
    </location>
</feature>
<keyword evidence="2" id="KW-1003">Cell membrane</keyword>
<feature type="domain" description="4Fe-4S ferredoxin-type" evidence="5">
    <location>
        <begin position="61"/>
        <end position="105"/>
    </location>
</feature>
<sequence>MLKNIFNTPLLGPVMRSPWTWRIARLLCLAVVLIMIAAGWHHHAIPGVKVPDPLMYTSLTTHLFWVWWIMGIVFIALLFGRGWCTVCPLGWINGLANRFGFNRPLPRWLQNFIPVTLALLALQLAVYFLELHRHPDLTARLLALLLLLAALAGLVFRGHAFCRLLCPAGAVFGLYARLAPWSLRVRNAETCEACSEKNCISGKPLWRKLALGPAVLFWHGQRKTCPVDLVPEQMNDAAACTLCLHCAHNCDNDNIAMGRRPWLGDLGRAPLAPSETLFFLVLLGLLTVNFTKVYPDLRQWVWAAPEQAALLLGWTGTGYYLLAALWAAVIFPLLLLLPAWGIWRLSDLRITTLTDENSPPHPAPTSAPIAEIGFWARMGHLALPLIPLLLTIHLILAVVKINAKAGFLPYALRDPGGVKSYLAMNVMHTVPSPGLLLQLDTLKWVIMTLLLGGAALCLPAVRRCMRALPSGTSTPGFVTAMAVTVGMLSALYGSTVIRWLFVR</sequence>
<name>A0A0B5FEI1_9BACT</name>